<feature type="compositionally biased region" description="Polar residues" evidence="2">
    <location>
        <begin position="314"/>
        <end position="323"/>
    </location>
</feature>
<dbReference type="InterPro" id="IPR051364">
    <property type="entry name" value="Cytokinesis/Rho-signaling"/>
</dbReference>
<sequence>MSLQIKVAALVHSHSPATFRAPPVAERRSSLNWEAESSVVESGSLPDWLRGKVPDMDLDDSFTDKLLKRTKARKDYLKGKMTDSPNRKKRTALVEEQQIPNEDDKGHKESPKRLCVEQVAADNEVKENDPMEEVKENNYFKECEPMEEEEEAPLKARGLAALRKKNTMQDDPNDKKVFKDELMGKPPTYVFSTNSTELCSTRKNRLASLAADINGWEDNLKRTAVPATTTAKGAQTKSGNHININKIGEQKTCNSVKEMGKEAEKQKPAFNKEKILQPSFKAKEVEDTLNRSFEPSNLPLSARKALFEQAAHGNKTQSEQQTIEPKLSVAQRAAMFENGPKNKFGSRSAYQKPAYASPDKPFTKVDRDSPVKSAATSSCKSPAKPSTALNGSPAKPVVLKGSPAELSSVLIGSPAKPSAALTGSPAKSLAAASGSPAKISFALNRNSPAKSGTTEGRATTPAKSSIPKPPAEPPMSPSQQQWVKSAGIEPDKKRPLSSLVNHWEKLSSSSSVTNSQSEEEVPPHALPARENVSYSSEEEQDEQVESDCEEELTESEHEEQHVQSEHEEPAASEDEESKTDSNFDEEESADDDPFTDTSSFNSKKFAAAAGIETETENEDRNSAPDRYSANSVSDGSSCYPSQSLSSSSCGTTDGEERAGHQPLSYTVSFYRKQKQDSRTPPLRTIVRREQVPPLTEEEQGRIIDIQEAIKRLQEEVVLQQNIIGQTSQLINVCCTKPEFSGSTEEVEAEKVLLTATQKRQACLNEIQRLKSHGAQGGVAEDGYGTLTIMNMELPLKRDFIAAQLEGKTSDIHYFLCLVRHGHQVIETQMVSTNDKIADGSLHFTNLIKLKNLPPDFSVVFEVFTLQTKKESMSHDKKYGIRRDHSKIRLTPKGKKGDGKLPAVSSPGGPHAVRSPSFRVVGYTRFTLQNCTKKCFTLDKIPFTSPLEGVLKVKLQLHAEHNVTERGFLTMFEDVSGFGAWHRRWCCLENHLLSYWKYPDEENKKDAMGSIDLRQCITKEVRVVSRDICARPHTFQLVEVRPRKKGDRDTLISQSHDTLTTTRRLLSADTREERERWCQRLNDALRYVRLWDPKALAPTQ</sequence>
<dbReference type="PANTHER" id="PTHR21538">
    <property type="entry name" value="ANILLIN/RHOTEKIN RTKN"/>
    <property type="match status" value="1"/>
</dbReference>
<dbReference type="Gene3D" id="2.30.29.30">
    <property type="entry name" value="Pleckstrin-homology domain (PH domain)/Phosphotyrosine-binding domain (PTB)"/>
    <property type="match status" value="1"/>
</dbReference>
<organism evidence="4 5">
    <name type="scientific">Argiope bruennichi</name>
    <name type="common">Wasp spider</name>
    <name type="synonym">Aranea bruennichi</name>
    <dbReference type="NCBI Taxonomy" id="94029"/>
    <lineage>
        <taxon>Eukaryota</taxon>
        <taxon>Metazoa</taxon>
        <taxon>Ecdysozoa</taxon>
        <taxon>Arthropoda</taxon>
        <taxon>Chelicerata</taxon>
        <taxon>Arachnida</taxon>
        <taxon>Araneae</taxon>
        <taxon>Araneomorphae</taxon>
        <taxon>Entelegynae</taxon>
        <taxon>Araneoidea</taxon>
        <taxon>Araneidae</taxon>
        <taxon>Argiope</taxon>
    </lineage>
</organism>
<feature type="region of interest" description="Disordered" evidence="2">
    <location>
        <begin position="888"/>
        <end position="909"/>
    </location>
</feature>
<feature type="compositionally biased region" description="Polar residues" evidence="2">
    <location>
        <begin position="443"/>
        <end position="457"/>
    </location>
</feature>
<comment type="caution">
    <text evidence="4">The sequence shown here is derived from an EMBL/GenBank/DDBJ whole genome shotgun (WGS) entry which is preliminary data.</text>
</comment>
<feature type="region of interest" description="Disordered" evidence="2">
    <location>
        <begin position="76"/>
        <end position="111"/>
    </location>
</feature>
<feature type="compositionally biased region" description="Basic and acidic residues" evidence="2">
    <location>
        <begin position="361"/>
        <end position="370"/>
    </location>
</feature>
<dbReference type="GO" id="GO:0005826">
    <property type="term" value="C:actomyosin contractile ring"/>
    <property type="evidence" value="ECO:0007669"/>
    <property type="project" value="TreeGrafter"/>
</dbReference>
<evidence type="ECO:0000313" key="5">
    <source>
        <dbReference type="Proteomes" id="UP000807504"/>
    </source>
</evidence>
<dbReference type="SUPFAM" id="SSF50729">
    <property type="entry name" value="PH domain-like"/>
    <property type="match status" value="1"/>
</dbReference>
<dbReference type="InterPro" id="IPR011993">
    <property type="entry name" value="PH-like_dom_sf"/>
</dbReference>
<evidence type="ECO:0000256" key="1">
    <source>
        <dbReference type="ARBA" id="ARBA00023054"/>
    </source>
</evidence>
<gene>
    <name evidence="4" type="ORF">HNY73_017589</name>
</gene>
<dbReference type="Pfam" id="PF08174">
    <property type="entry name" value="Anillin"/>
    <property type="match status" value="1"/>
</dbReference>
<dbReference type="InterPro" id="IPR012966">
    <property type="entry name" value="AHD"/>
</dbReference>
<dbReference type="Proteomes" id="UP000807504">
    <property type="component" value="Unassembled WGS sequence"/>
</dbReference>
<accession>A0A8T0EBJ8</accession>
<keyword evidence="5" id="KW-1185">Reference proteome</keyword>
<dbReference type="EMBL" id="JABXBU010002228">
    <property type="protein sequence ID" value="KAF8770013.1"/>
    <property type="molecule type" value="Genomic_DNA"/>
</dbReference>
<feature type="compositionally biased region" description="Acidic residues" evidence="2">
    <location>
        <begin position="536"/>
        <end position="553"/>
    </location>
</feature>
<feature type="region of interest" description="Disordered" evidence="2">
    <location>
        <begin position="304"/>
        <end position="399"/>
    </location>
</feature>
<dbReference type="CDD" id="cd01263">
    <property type="entry name" value="PH_anillin"/>
    <property type="match status" value="1"/>
</dbReference>
<feature type="compositionally biased region" description="Pro residues" evidence="2">
    <location>
        <begin position="467"/>
        <end position="476"/>
    </location>
</feature>
<dbReference type="PANTHER" id="PTHR21538:SF23">
    <property type="entry name" value="ANILLIN"/>
    <property type="match status" value="1"/>
</dbReference>
<dbReference type="SMART" id="SM00233">
    <property type="entry name" value="PH"/>
    <property type="match status" value="1"/>
</dbReference>
<feature type="compositionally biased region" description="Basic and acidic residues" evidence="2">
    <location>
        <begin position="554"/>
        <end position="569"/>
    </location>
</feature>
<feature type="compositionally biased region" description="Basic and acidic residues" evidence="2">
    <location>
        <begin position="172"/>
        <end position="183"/>
    </location>
</feature>
<proteinExistence type="predicted"/>
<dbReference type="Pfam" id="PF00169">
    <property type="entry name" value="PH"/>
    <property type="match status" value="1"/>
</dbReference>
<dbReference type="GO" id="GO:0000915">
    <property type="term" value="P:actomyosin contractile ring assembly"/>
    <property type="evidence" value="ECO:0007669"/>
    <property type="project" value="TreeGrafter"/>
</dbReference>
<evidence type="ECO:0000256" key="2">
    <source>
        <dbReference type="SAM" id="MobiDB-lite"/>
    </source>
</evidence>
<feature type="region of interest" description="Disordered" evidence="2">
    <location>
        <begin position="162"/>
        <end position="187"/>
    </location>
</feature>
<dbReference type="AlphaFoldDB" id="A0A8T0EBJ8"/>
<evidence type="ECO:0000259" key="3">
    <source>
        <dbReference type="PROSITE" id="PS50003"/>
    </source>
</evidence>
<reference evidence="4" key="2">
    <citation type="submission" date="2020-06" db="EMBL/GenBank/DDBJ databases">
        <authorList>
            <person name="Sheffer M."/>
        </authorList>
    </citation>
    <scope>NUCLEOTIDE SEQUENCE</scope>
</reference>
<reference evidence="4" key="1">
    <citation type="journal article" date="2020" name="bioRxiv">
        <title>Chromosome-level reference genome of the European wasp spider Argiope bruennichi: a resource for studies on range expansion and evolutionary adaptation.</title>
        <authorList>
            <person name="Sheffer M.M."/>
            <person name="Hoppe A."/>
            <person name="Krehenwinkel H."/>
            <person name="Uhl G."/>
            <person name="Kuss A.W."/>
            <person name="Jensen L."/>
            <person name="Jensen C."/>
            <person name="Gillespie R.G."/>
            <person name="Hoff K.J."/>
            <person name="Prost S."/>
        </authorList>
    </citation>
    <scope>NUCLEOTIDE SEQUENCE</scope>
</reference>
<protein>
    <submittedName>
        <fullName evidence="4">Anillin like protein</fullName>
    </submittedName>
</protein>
<keyword evidence="1" id="KW-0175">Coiled coil</keyword>
<dbReference type="GO" id="GO:0000281">
    <property type="term" value="P:mitotic cytokinesis"/>
    <property type="evidence" value="ECO:0007669"/>
    <property type="project" value="TreeGrafter"/>
</dbReference>
<evidence type="ECO:0000313" key="4">
    <source>
        <dbReference type="EMBL" id="KAF8770013.1"/>
    </source>
</evidence>
<feature type="compositionally biased region" description="Low complexity" evidence="2">
    <location>
        <begin position="636"/>
        <end position="648"/>
    </location>
</feature>
<dbReference type="FunFam" id="2.30.29.30:FF:000111">
    <property type="entry name" value="anillin isoform X1"/>
    <property type="match status" value="1"/>
</dbReference>
<feature type="domain" description="PH" evidence="3">
    <location>
        <begin position="961"/>
        <end position="1085"/>
    </location>
</feature>
<dbReference type="InterPro" id="IPR001849">
    <property type="entry name" value="PH_domain"/>
</dbReference>
<dbReference type="PROSITE" id="PS50003">
    <property type="entry name" value="PH_DOMAIN"/>
    <property type="match status" value="1"/>
</dbReference>
<feature type="compositionally biased region" description="Acidic residues" evidence="2">
    <location>
        <begin position="570"/>
        <end position="594"/>
    </location>
</feature>
<feature type="region of interest" description="Disordered" evidence="2">
    <location>
        <begin position="414"/>
        <end position="662"/>
    </location>
</feature>
<name>A0A8T0EBJ8_ARGBR</name>
<dbReference type="InterPro" id="IPR037840">
    <property type="entry name" value="PH_Anillin"/>
</dbReference>
<dbReference type="GO" id="GO:0031106">
    <property type="term" value="P:septin ring organization"/>
    <property type="evidence" value="ECO:0007669"/>
    <property type="project" value="TreeGrafter"/>
</dbReference>
<feature type="compositionally biased region" description="Basic and acidic residues" evidence="2">
    <location>
        <begin position="102"/>
        <end position="111"/>
    </location>
</feature>
<feature type="compositionally biased region" description="Low complexity" evidence="2">
    <location>
        <begin position="506"/>
        <end position="516"/>
    </location>
</feature>